<dbReference type="PANTHER" id="PTHR47534:SF3">
    <property type="entry name" value="ALCOHOL DEHYDROGENASE-LIKE C-TERMINAL DOMAIN-CONTAINING PROTEIN"/>
    <property type="match status" value="1"/>
</dbReference>
<dbReference type="EMBL" id="JAGIOO010000001">
    <property type="protein sequence ID" value="MBP2478330.1"/>
    <property type="molecule type" value="Genomic_DNA"/>
</dbReference>
<dbReference type="Gene3D" id="3.40.50.720">
    <property type="entry name" value="NAD(P)-binding Rossmann-like Domain"/>
    <property type="match status" value="1"/>
</dbReference>
<evidence type="ECO:0000313" key="2">
    <source>
        <dbReference type="EMBL" id="MBP2478330.1"/>
    </source>
</evidence>
<dbReference type="InterPro" id="IPR052228">
    <property type="entry name" value="Sec_Metab_Biosynth_Oxidored"/>
</dbReference>
<gene>
    <name evidence="2" type="ORF">JOF53_007202</name>
</gene>
<dbReference type="InterPro" id="IPR036291">
    <property type="entry name" value="NAD(P)-bd_dom_sf"/>
</dbReference>
<dbReference type="SUPFAM" id="SSF51735">
    <property type="entry name" value="NAD(P)-binding Rossmann-fold domains"/>
    <property type="match status" value="1"/>
</dbReference>
<dbReference type="RefSeq" id="WP_086782769.1">
    <property type="nucleotide sequence ID" value="NZ_JAGIOO010000001.1"/>
</dbReference>
<dbReference type="PANTHER" id="PTHR47534">
    <property type="entry name" value="YALI0E05731P"/>
    <property type="match status" value="1"/>
</dbReference>
<dbReference type="InterPro" id="IPR002347">
    <property type="entry name" value="SDR_fam"/>
</dbReference>
<comment type="caution">
    <text evidence="2">The sequence shown here is derived from an EMBL/GenBank/DDBJ whole genome shotgun (WGS) entry which is preliminary data.</text>
</comment>
<keyword evidence="1" id="KW-0560">Oxidoreductase</keyword>
<keyword evidence="3" id="KW-1185">Reference proteome</keyword>
<evidence type="ECO:0000313" key="3">
    <source>
        <dbReference type="Proteomes" id="UP001519363"/>
    </source>
</evidence>
<evidence type="ECO:0000256" key="1">
    <source>
        <dbReference type="ARBA" id="ARBA00023002"/>
    </source>
</evidence>
<protein>
    <submittedName>
        <fullName evidence="2">NAD(P)-dependent dehydrogenase (Short-subunit alcohol dehydrogenase family)</fullName>
    </submittedName>
</protein>
<reference evidence="2 3" key="1">
    <citation type="submission" date="2021-03" db="EMBL/GenBank/DDBJ databases">
        <title>Sequencing the genomes of 1000 actinobacteria strains.</title>
        <authorList>
            <person name="Klenk H.-P."/>
        </authorList>
    </citation>
    <scope>NUCLEOTIDE SEQUENCE [LARGE SCALE GENOMIC DNA]</scope>
    <source>
        <strain evidence="2 3">DSM 44580</strain>
    </source>
</reference>
<organism evidence="2 3">
    <name type="scientific">Crossiella equi</name>
    <dbReference type="NCBI Taxonomy" id="130796"/>
    <lineage>
        <taxon>Bacteria</taxon>
        <taxon>Bacillati</taxon>
        <taxon>Actinomycetota</taxon>
        <taxon>Actinomycetes</taxon>
        <taxon>Pseudonocardiales</taxon>
        <taxon>Pseudonocardiaceae</taxon>
        <taxon>Crossiella</taxon>
    </lineage>
</organism>
<name>A0ABS5ARK4_9PSEU</name>
<dbReference type="Proteomes" id="UP001519363">
    <property type="component" value="Unassembled WGS sequence"/>
</dbReference>
<sequence length="265" mass="29228">MGTTVISGGTDGLGRALARHLLDAGGTVVVIGRDHRKFAGLAHDRAHFVQADLTLLRDNDRVVAEIAEAHPRVDALVLTAAHVVTRRTLTPEGIEHNLALYALSRHTLAEGLLPQLRRAPHPVVLNTAVPGAPRTAMHWHDPTLAERYSWRAANLQSRRANLLSALALTAREPRLGYVLYNPLFVRGSLSGDLSRTRRALTTLLFRLAPTPERSLSPILHLLTTPPRDRVTAYTKAKRLPLDLTPEDHTEARRLEALVAELRARL</sequence>
<accession>A0ABS5ARK4</accession>
<proteinExistence type="predicted"/>
<dbReference type="Pfam" id="PF00106">
    <property type="entry name" value="adh_short"/>
    <property type="match status" value="1"/>
</dbReference>